<evidence type="ECO:0000259" key="6">
    <source>
        <dbReference type="SMART" id="SM00363"/>
    </source>
</evidence>
<comment type="function">
    <text evidence="5">Key component of the ribosome quality control system (RQC), a ribosome-associated complex that mediates the extraction of incompletely synthesized nascent chains from stalled ribosomes and their subsequent degradation. RqcH recruits Ala-charged tRNA, and with RqcP directs the elongation of stalled nascent chains on 50S ribosomal subunits, leading to non-templated C-terminal alanine extensions (Ala tail). The Ala tail promotes nascent chain degradation. RqcP is associated with the translocation-like movement of the peptidyl-tRNA from the A-site into the P-site.</text>
</comment>
<evidence type="ECO:0000313" key="7">
    <source>
        <dbReference type="EMBL" id="SKC91159.1"/>
    </source>
</evidence>
<reference evidence="7 8" key="1">
    <citation type="submission" date="2017-02" db="EMBL/GenBank/DDBJ databases">
        <authorList>
            <person name="Peterson S.W."/>
        </authorList>
    </citation>
    <scope>NUCLEOTIDE SEQUENCE [LARGE SCALE GENOMIC DNA]</scope>
    <source>
        <strain evidence="7 8">M1</strain>
    </source>
</reference>
<dbReference type="PIRSF" id="PIRSF038881">
    <property type="entry name" value="RNAbp_HP1423"/>
    <property type="match status" value="1"/>
</dbReference>
<dbReference type="InterPro" id="IPR002942">
    <property type="entry name" value="S4_RNA-bd"/>
</dbReference>
<dbReference type="EMBL" id="FUZT01000024">
    <property type="protein sequence ID" value="SKC91159.1"/>
    <property type="molecule type" value="Genomic_DNA"/>
</dbReference>
<dbReference type="AlphaFoldDB" id="A0A1T5MTC9"/>
<dbReference type="SMART" id="SM00363">
    <property type="entry name" value="S4"/>
    <property type="match status" value="1"/>
</dbReference>
<organism evidence="7 8">
    <name type="scientific">Maledivibacter halophilus</name>
    <dbReference type="NCBI Taxonomy" id="36842"/>
    <lineage>
        <taxon>Bacteria</taxon>
        <taxon>Bacillati</taxon>
        <taxon>Bacillota</taxon>
        <taxon>Clostridia</taxon>
        <taxon>Peptostreptococcales</taxon>
        <taxon>Caminicellaceae</taxon>
        <taxon>Maledivibacter</taxon>
    </lineage>
</organism>
<dbReference type="GO" id="GO:0000049">
    <property type="term" value="F:tRNA binding"/>
    <property type="evidence" value="ECO:0007669"/>
    <property type="project" value="UniProtKB-UniRule"/>
</dbReference>
<dbReference type="Gene3D" id="3.10.290.10">
    <property type="entry name" value="RNA-binding S4 domain"/>
    <property type="match status" value="1"/>
</dbReference>
<gene>
    <name evidence="5" type="primary">rqcP</name>
    <name evidence="7" type="ORF">SAMN02194393_05275</name>
</gene>
<comment type="similarity">
    <text evidence="5">Belongs to the RqcP family.</text>
</comment>
<evidence type="ECO:0000256" key="3">
    <source>
        <dbReference type="ARBA" id="ARBA00022884"/>
    </source>
</evidence>
<keyword evidence="4 5" id="KW-0648">Protein biosynthesis</keyword>
<keyword evidence="8" id="KW-1185">Reference proteome</keyword>
<sequence length="80" mass="9262">MRIDKFLKNSRLIKRRTVAKEACEQGRVKVNDKEAKPGTEVSKGDIIIIEFGTRRVKVEVMELKDHVTKDGAKEMYRTIE</sequence>
<evidence type="ECO:0000256" key="2">
    <source>
        <dbReference type="ARBA" id="ARBA00022730"/>
    </source>
</evidence>
<dbReference type="InterPro" id="IPR036986">
    <property type="entry name" value="S4_RNA-bd_sf"/>
</dbReference>
<keyword evidence="3 5" id="KW-0694">RNA-binding</keyword>
<protein>
    <recommendedName>
        <fullName evidence="5">RQC P-site tRNA stabilizing factor</fullName>
        <shortName evidence="5">RqcP</shortName>
    </recommendedName>
    <alternativeName>
        <fullName evidence="5">Ribosome-associated protein quality control protein P</fullName>
    </alternativeName>
</protein>
<dbReference type="InterPro" id="IPR025490">
    <property type="entry name" value="RqcP"/>
</dbReference>
<dbReference type="GO" id="GO:0043023">
    <property type="term" value="F:ribosomal large subunit binding"/>
    <property type="evidence" value="ECO:0007669"/>
    <property type="project" value="UniProtKB-UniRule"/>
</dbReference>
<dbReference type="GO" id="GO:0072344">
    <property type="term" value="P:rescue of stalled ribosome"/>
    <property type="evidence" value="ECO:0007669"/>
    <property type="project" value="UniProtKB-UniRule"/>
</dbReference>
<dbReference type="Proteomes" id="UP000190285">
    <property type="component" value="Unassembled WGS sequence"/>
</dbReference>
<comment type="subunit">
    <text evidence="5">Associates with stalled 50S ribosomal subunits. Binds to RqcH, 23S rRNA and the P-site tRNA. Does not require RqcH for association with 50S subunits.</text>
</comment>
<dbReference type="STRING" id="36842.SAMN02194393_05275"/>
<dbReference type="Pfam" id="PF01479">
    <property type="entry name" value="S4"/>
    <property type="match status" value="1"/>
</dbReference>
<dbReference type="PROSITE" id="PS50889">
    <property type="entry name" value="S4"/>
    <property type="match status" value="1"/>
</dbReference>
<keyword evidence="2 5" id="KW-0699">rRNA-binding</keyword>
<dbReference type="HAMAP" id="MF_00871">
    <property type="entry name" value="RqcP"/>
    <property type="match status" value="1"/>
</dbReference>
<keyword evidence="1 5" id="KW-0820">tRNA-binding</keyword>
<evidence type="ECO:0000313" key="8">
    <source>
        <dbReference type="Proteomes" id="UP000190285"/>
    </source>
</evidence>
<dbReference type="GO" id="GO:0019843">
    <property type="term" value="F:rRNA binding"/>
    <property type="evidence" value="ECO:0007669"/>
    <property type="project" value="UniProtKB-UniRule"/>
</dbReference>
<evidence type="ECO:0000256" key="5">
    <source>
        <dbReference type="HAMAP-Rule" id="MF_00871"/>
    </source>
</evidence>
<name>A0A1T5MTC9_9FIRM</name>
<dbReference type="CDD" id="cd00165">
    <property type="entry name" value="S4"/>
    <property type="match status" value="1"/>
</dbReference>
<dbReference type="SUPFAM" id="SSF55174">
    <property type="entry name" value="Alpha-L RNA-binding motif"/>
    <property type="match status" value="1"/>
</dbReference>
<accession>A0A1T5MTC9</accession>
<keyword evidence="7" id="KW-0346">Stress response</keyword>
<dbReference type="OrthoDB" id="9805210at2"/>
<evidence type="ECO:0000256" key="4">
    <source>
        <dbReference type="ARBA" id="ARBA00022917"/>
    </source>
</evidence>
<evidence type="ECO:0000256" key="1">
    <source>
        <dbReference type="ARBA" id="ARBA00022555"/>
    </source>
</evidence>
<feature type="domain" description="RNA-binding S4" evidence="6">
    <location>
        <begin position="1"/>
        <end position="64"/>
    </location>
</feature>
<proteinExistence type="inferred from homology"/>
<dbReference type="RefSeq" id="WP_079495857.1">
    <property type="nucleotide sequence ID" value="NZ_FUZT01000024.1"/>
</dbReference>